<reference evidence="2" key="1">
    <citation type="submission" date="2019-11" db="EMBL/GenBank/DDBJ databases">
        <title>Genomic insights into an expanded diversity of filamentous marine cyanobacteria reveals the extraordinary biosynthetic potential of Moorea and Okeania.</title>
        <authorList>
            <person name="Ferreira Leao T."/>
            <person name="Wang M."/>
            <person name="Moss N."/>
            <person name="Da Silva R."/>
            <person name="Sanders J."/>
            <person name="Nurk S."/>
            <person name="Gurevich A."/>
            <person name="Humphrey G."/>
            <person name="Reher R."/>
            <person name="Zhu Q."/>
            <person name="Belda-Ferre P."/>
            <person name="Glukhov E."/>
            <person name="Rex R."/>
            <person name="Dorrestein P.C."/>
            <person name="Knight R."/>
            <person name="Pevzner P."/>
            <person name="Gerwick W.H."/>
            <person name="Gerwick L."/>
        </authorList>
    </citation>
    <scope>NUCLEOTIDE SEQUENCE</scope>
    <source>
        <strain evidence="2">SIO1C4</strain>
    </source>
</reference>
<proteinExistence type="predicted"/>
<dbReference type="AlphaFoldDB" id="A0A6B3NJN5"/>
<dbReference type="InterPro" id="IPR001173">
    <property type="entry name" value="Glyco_trans_2-like"/>
</dbReference>
<dbReference type="PANTHER" id="PTHR43685">
    <property type="entry name" value="GLYCOSYLTRANSFERASE"/>
    <property type="match status" value="1"/>
</dbReference>
<keyword evidence="2" id="KW-0808">Transferase</keyword>
<dbReference type="GO" id="GO:0016740">
    <property type="term" value="F:transferase activity"/>
    <property type="evidence" value="ECO:0007669"/>
    <property type="project" value="UniProtKB-KW"/>
</dbReference>
<sequence>MSKNSPRISIGMPVYNGERFLQEAIDSILAQTFEDFELIISDNASTDRTEEICRAYATQDQRIHYYRQQQNRGAAWNFNHIVGLARGKYFKWASYDDVCAPTFLARCVEVLDKDPTIVVCHSKTIFTKANGEKWWTGRSLANLDSWEPHVRFQAIISDFWCLEVFGLMRKDVLKTTSLIAPYYGSDRLLLLELSLRGRLKEIPEALFFRRCHRDQSSRLSQQERKTWIDTKGTGPLQFFKNRGSLRYLCAIFQAQLNRHERNRCLSTLMHYIFYSGTWKKFFVKKTPSKA</sequence>
<evidence type="ECO:0000259" key="1">
    <source>
        <dbReference type="Pfam" id="PF00535"/>
    </source>
</evidence>
<dbReference type="InterPro" id="IPR029044">
    <property type="entry name" value="Nucleotide-diphossugar_trans"/>
</dbReference>
<feature type="domain" description="Glycosyltransferase 2-like" evidence="1">
    <location>
        <begin position="9"/>
        <end position="173"/>
    </location>
</feature>
<protein>
    <submittedName>
        <fullName evidence="2">Glycosyltransferase family 2 protein</fullName>
    </submittedName>
</protein>
<organism evidence="2">
    <name type="scientific">Symploca sp. SIO1C4</name>
    <dbReference type="NCBI Taxonomy" id="2607765"/>
    <lineage>
        <taxon>Bacteria</taxon>
        <taxon>Bacillati</taxon>
        <taxon>Cyanobacteriota</taxon>
        <taxon>Cyanophyceae</taxon>
        <taxon>Coleofasciculales</taxon>
        <taxon>Coleofasciculaceae</taxon>
        <taxon>Symploca</taxon>
    </lineage>
</organism>
<dbReference type="EMBL" id="JAAHFQ010001021">
    <property type="protein sequence ID" value="NER32003.1"/>
    <property type="molecule type" value="Genomic_DNA"/>
</dbReference>
<dbReference type="Pfam" id="PF00535">
    <property type="entry name" value="Glycos_transf_2"/>
    <property type="match status" value="1"/>
</dbReference>
<gene>
    <name evidence="2" type="ORF">F6J89_31455</name>
</gene>
<dbReference type="Gene3D" id="3.90.550.10">
    <property type="entry name" value="Spore Coat Polysaccharide Biosynthesis Protein SpsA, Chain A"/>
    <property type="match status" value="1"/>
</dbReference>
<accession>A0A6B3NJN5</accession>
<name>A0A6B3NJN5_9CYAN</name>
<dbReference type="PANTHER" id="PTHR43685:SF2">
    <property type="entry name" value="GLYCOSYLTRANSFERASE 2-LIKE DOMAIN-CONTAINING PROTEIN"/>
    <property type="match status" value="1"/>
</dbReference>
<comment type="caution">
    <text evidence="2">The sequence shown here is derived from an EMBL/GenBank/DDBJ whole genome shotgun (WGS) entry which is preliminary data.</text>
</comment>
<dbReference type="SUPFAM" id="SSF53448">
    <property type="entry name" value="Nucleotide-diphospho-sugar transferases"/>
    <property type="match status" value="1"/>
</dbReference>
<dbReference type="InterPro" id="IPR050834">
    <property type="entry name" value="Glycosyltransf_2"/>
</dbReference>
<dbReference type="CDD" id="cd00761">
    <property type="entry name" value="Glyco_tranf_GTA_type"/>
    <property type="match status" value="1"/>
</dbReference>
<evidence type="ECO:0000313" key="2">
    <source>
        <dbReference type="EMBL" id="NER32003.1"/>
    </source>
</evidence>